<dbReference type="InterPro" id="IPR059157">
    <property type="entry name" value="WDR36-Utp21_N"/>
</dbReference>
<accession>A0A9P5MU14</accession>
<name>A0A9P5MU14_9AGAM</name>
<dbReference type="Pfam" id="PF25171">
    <property type="entry name" value="Beta-prop_WDR36-Utp21_1st"/>
    <property type="match status" value="1"/>
</dbReference>
<feature type="domain" description="WDR36/Utp21 N-terminal" evidence="4">
    <location>
        <begin position="76"/>
        <end position="352"/>
    </location>
</feature>
<keyword evidence="6" id="KW-1185">Reference proteome</keyword>
<feature type="repeat" description="WD" evidence="1">
    <location>
        <begin position="198"/>
        <end position="220"/>
    </location>
</feature>
<dbReference type="GO" id="GO:0034388">
    <property type="term" value="C:Pwp2p-containing subcomplex of 90S preribosome"/>
    <property type="evidence" value="ECO:0007669"/>
    <property type="project" value="TreeGrafter"/>
</dbReference>
<evidence type="ECO:0000256" key="1">
    <source>
        <dbReference type="PROSITE-ProRule" id="PRU00221"/>
    </source>
</evidence>
<evidence type="ECO:0000256" key="2">
    <source>
        <dbReference type="SAM" id="MobiDB-lite"/>
    </source>
</evidence>
<dbReference type="SUPFAM" id="SSF50978">
    <property type="entry name" value="WD40 repeat-like"/>
    <property type="match status" value="2"/>
</dbReference>
<dbReference type="AlphaFoldDB" id="A0A9P5MU14"/>
<dbReference type="PANTHER" id="PTHR22840:SF12">
    <property type="entry name" value="WD REPEAT-CONTAINING PROTEIN 36"/>
    <property type="match status" value="1"/>
</dbReference>
<dbReference type="Gene3D" id="2.130.10.10">
    <property type="entry name" value="YVTN repeat-like/Quinoprotein amine dehydrogenase"/>
    <property type="match status" value="2"/>
</dbReference>
<dbReference type="SMART" id="SM00320">
    <property type="entry name" value="WD40"/>
    <property type="match status" value="8"/>
</dbReference>
<dbReference type="GO" id="GO:0006364">
    <property type="term" value="P:rRNA processing"/>
    <property type="evidence" value="ECO:0007669"/>
    <property type="project" value="InterPro"/>
</dbReference>
<protein>
    <submittedName>
        <fullName evidence="5">Utp21-domain-containing protein</fullName>
    </submittedName>
</protein>
<comment type="caution">
    <text evidence="5">The sequence shown here is derived from an EMBL/GenBank/DDBJ whole genome shotgun (WGS) entry which is preliminary data.</text>
</comment>
<organism evidence="5 6">
    <name type="scientific">Russula ochroleuca</name>
    <dbReference type="NCBI Taxonomy" id="152965"/>
    <lineage>
        <taxon>Eukaryota</taxon>
        <taxon>Fungi</taxon>
        <taxon>Dikarya</taxon>
        <taxon>Basidiomycota</taxon>
        <taxon>Agaricomycotina</taxon>
        <taxon>Agaricomycetes</taxon>
        <taxon>Russulales</taxon>
        <taxon>Russulaceae</taxon>
        <taxon>Russula</taxon>
    </lineage>
</organism>
<keyword evidence="1" id="KW-0853">WD repeat</keyword>
<dbReference type="PANTHER" id="PTHR22840">
    <property type="entry name" value="WD REPEAT-CONTAINING PROTEIN 36"/>
    <property type="match status" value="1"/>
</dbReference>
<dbReference type="OrthoDB" id="10250769at2759"/>
<dbReference type="EMBL" id="WHVB01000011">
    <property type="protein sequence ID" value="KAF8478724.1"/>
    <property type="molecule type" value="Genomic_DNA"/>
</dbReference>
<feature type="domain" description="WDR36/Utp21 C-terminal" evidence="3">
    <location>
        <begin position="755"/>
        <end position="950"/>
    </location>
</feature>
<evidence type="ECO:0000313" key="5">
    <source>
        <dbReference type="EMBL" id="KAF8478724.1"/>
    </source>
</evidence>
<proteinExistence type="predicted"/>
<dbReference type="InterPro" id="IPR036322">
    <property type="entry name" value="WD40_repeat_dom_sf"/>
</dbReference>
<reference evidence="5" key="2">
    <citation type="journal article" date="2020" name="Nat. Commun.">
        <title>Large-scale genome sequencing of mycorrhizal fungi provides insights into the early evolution of symbiotic traits.</title>
        <authorList>
            <person name="Miyauchi S."/>
            <person name="Kiss E."/>
            <person name="Kuo A."/>
            <person name="Drula E."/>
            <person name="Kohler A."/>
            <person name="Sanchez-Garcia M."/>
            <person name="Morin E."/>
            <person name="Andreopoulos B."/>
            <person name="Barry K.W."/>
            <person name="Bonito G."/>
            <person name="Buee M."/>
            <person name="Carver A."/>
            <person name="Chen C."/>
            <person name="Cichocki N."/>
            <person name="Clum A."/>
            <person name="Culley D."/>
            <person name="Crous P.W."/>
            <person name="Fauchery L."/>
            <person name="Girlanda M."/>
            <person name="Hayes R.D."/>
            <person name="Keri Z."/>
            <person name="LaButti K."/>
            <person name="Lipzen A."/>
            <person name="Lombard V."/>
            <person name="Magnuson J."/>
            <person name="Maillard F."/>
            <person name="Murat C."/>
            <person name="Nolan M."/>
            <person name="Ohm R.A."/>
            <person name="Pangilinan J."/>
            <person name="Pereira M.F."/>
            <person name="Perotto S."/>
            <person name="Peter M."/>
            <person name="Pfister S."/>
            <person name="Riley R."/>
            <person name="Sitrit Y."/>
            <person name="Stielow J.B."/>
            <person name="Szollosi G."/>
            <person name="Zifcakova L."/>
            <person name="Stursova M."/>
            <person name="Spatafora J.W."/>
            <person name="Tedersoo L."/>
            <person name="Vaario L.M."/>
            <person name="Yamada A."/>
            <person name="Yan M."/>
            <person name="Wang P."/>
            <person name="Xu J."/>
            <person name="Bruns T."/>
            <person name="Baldrian P."/>
            <person name="Vilgalys R."/>
            <person name="Dunand C."/>
            <person name="Henrissat B."/>
            <person name="Grigoriev I.V."/>
            <person name="Hibbett D."/>
            <person name="Nagy L.G."/>
            <person name="Martin F.M."/>
        </authorList>
    </citation>
    <scope>NUCLEOTIDE SEQUENCE</scope>
    <source>
        <strain evidence="5">Prilba</strain>
    </source>
</reference>
<evidence type="ECO:0000259" key="4">
    <source>
        <dbReference type="Pfam" id="PF25171"/>
    </source>
</evidence>
<dbReference type="Pfam" id="PF04192">
    <property type="entry name" value="Utp21"/>
    <property type="match status" value="1"/>
</dbReference>
<sequence length="953" mass="104820">MAVQPDDEEATHPPTKRVRSSSTRAQTASRSLVSETPNSRRLFAPFRALGLITNQVPFALQVRAVKGSAAAPRLHILTCLGNSWALWEGEKMTLLFVGSEAQDSITGLAFDGDFIWASSGPHALKYFRGKEVGRLTNPLGTPITLPLVFGPHLLSLTEDGRNLLTWDISEEVFHSQIQFEPGFTATHLLHPATYLNKVLIGGSDGSLQLWNIRTQTCVHKIPFARLSESPPSHLPSAMTALAQSPAIDVIGIGFASGEISIYDIRADEKIMRIFVREGPVRALAFRGDGHPALASASETGHISLWDLGSGGRLLHTIRGAHDSSISSLQWIPGQPLLISSGDDNSIKQWHVDSLTSPPRLLKFRSGHLAPPHLIRYYGEDGKQLLTASRDRSLRYTSVVRDSRSFELSQGSLTKKATTLTVPLTSLKHSSINALSFSTTRSKDWDDILTGHSDEANARTWSMLNKRLGQHAFGITEKGKTRTHGVIKAVCVSACGNFGLASASTGAIHMWNMQSGARRKSFNIGPCPEGVHPKYRPPPGKQRSEERCVTGLATDSLNRVVIASTLDGTVNFFDFHTSKLEHTIVISSGIVSMTLQRDNGLLAITCDDLVVRLLDIETRRIVREFGGFGGRILDLTFSSDSRWLITTSLDSIIRTFDIPSGHLIDAFRTASVATSISFSPTSDFLATAHVDSVGIYLWANRAQSADFSFRRIAEEDVERVDLPSMHGSAEDEALEDLSALVVRDRSQDTSAPMPDLEGDVVTLTHLPRSRWQTLLNLDVIQQRNKPKEPPKAPEKAPFFLPTLAGVEPRLVVPDKEKEKTSTRKSKKSVASAESVFFQNLSQEPKDGNYEAFFTFAKSLSPAAADLEIRSLATIQDLSLFLRALSQRLKSRRDFEAVQTYLNLFLRVHGELLVSNPELRTDLEAFLSLQRQESSRLLDSIASCLGTLAFVRDTL</sequence>
<evidence type="ECO:0000259" key="3">
    <source>
        <dbReference type="Pfam" id="PF04192"/>
    </source>
</evidence>
<dbReference type="InterPro" id="IPR015943">
    <property type="entry name" value="WD40/YVTN_repeat-like_dom_sf"/>
</dbReference>
<evidence type="ECO:0000313" key="6">
    <source>
        <dbReference type="Proteomes" id="UP000759537"/>
    </source>
</evidence>
<reference evidence="5" key="1">
    <citation type="submission" date="2019-10" db="EMBL/GenBank/DDBJ databases">
        <authorList>
            <consortium name="DOE Joint Genome Institute"/>
            <person name="Kuo A."/>
            <person name="Miyauchi S."/>
            <person name="Kiss E."/>
            <person name="Drula E."/>
            <person name="Kohler A."/>
            <person name="Sanchez-Garcia M."/>
            <person name="Andreopoulos B."/>
            <person name="Barry K.W."/>
            <person name="Bonito G."/>
            <person name="Buee M."/>
            <person name="Carver A."/>
            <person name="Chen C."/>
            <person name="Cichocki N."/>
            <person name="Clum A."/>
            <person name="Culley D."/>
            <person name="Crous P.W."/>
            <person name="Fauchery L."/>
            <person name="Girlanda M."/>
            <person name="Hayes R."/>
            <person name="Keri Z."/>
            <person name="LaButti K."/>
            <person name="Lipzen A."/>
            <person name="Lombard V."/>
            <person name="Magnuson J."/>
            <person name="Maillard F."/>
            <person name="Morin E."/>
            <person name="Murat C."/>
            <person name="Nolan M."/>
            <person name="Ohm R."/>
            <person name="Pangilinan J."/>
            <person name="Pereira M."/>
            <person name="Perotto S."/>
            <person name="Peter M."/>
            <person name="Riley R."/>
            <person name="Sitrit Y."/>
            <person name="Stielow B."/>
            <person name="Szollosi G."/>
            <person name="Zifcakova L."/>
            <person name="Stursova M."/>
            <person name="Spatafora J.W."/>
            <person name="Tedersoo L."/>
            <person name="Vaario L.-M."/>
            <person name="Yamada A."/>
            <person name="Yan M."/>
            <person name="Wang P."/>
            <person name="Xu J."/>
            <person name="Bruns T."/>
            <person name="Baldrian P."/>
            <person name="Vilgalys R."/>
            <person name="Henrissat B."/>
            <person name="Grigoriev I.V."/>
            <person name="Hibbett D."/>
            <person name="Nagy L.G."/>
            <person name="Martin F.M."/>
        </authorList>
    </citation>
    <scope>NUCLEOTIDE SEQUENCE</scope>
    <source>
        <strain evidence="5">Prilba</strain>
    </source>
</reference>
<dbReference type="Pfam" id="PF25168">
    <property type="entry name" value="Beta-prop_WDR36-Utp21_2nd"/>
    <property type="match status" value="1"/>
</dbReference>
<feature type="compositionally biased region" description="Low complexity" evidence="2">
    <location>
        <begin position="20"/>
        <end position="31"/>
    </location>
</feature>
<dbReference type="GO" id="GO:0032040">
    <property type="term" value="C:small-subunit processome"/>
    <property type="evidence" value="ECO:0007669"/>
    <property type="project" value="InterPro"/>
</dbReference>
<feature type="region of interest" description="Disordered" evidence="2">
    <location>
        <begin position="1"/>
        <end position="36"/>
    </location>
</feature>
<dbReference type="InterPro" id="IPR001680">
    <property type="entry name" value="WD40_rpt"/>
</dbReference>
<gene>
    <name evidence="5" type="ORF">DFH94DRAFT_751802</name>
</gene>
<dbReference type="PROSITE" id="PS50294">
    <property type="entry name" value="WD_REPEATS_REGION"/>
    <property type="match status" value="1"/>
</dbReference>
<dbReference type="SUPFAM" id="SSF63829">
    <property type="entry name" value="Calcium-dependent phosphotriesterase"/>
    <property type="match status" value="1"/>
</dbReference>
<feature type="repeat" description="WD" evidence="1">
    <location>
        <begin position="318"/>
        <end position="353"/>
    </location>
</feature>
<dbReference type="PROSITE" id="PS50082">
    <property type="entry name" value="WD_REPEATS_2"/>
    <property type="match status" value="2"/>
</dbReference>
<dbReference type="InterPro" id="IPR007319">
    <property type="entry name" value="WDR36/Utp21_C"/>
</dbReference>
<dbReference type="Proteomes" id="UP000759537">
    <property type="component" value="Unassembled WGS sequence"/>
</dbReference>